<keyword evidence="4" id="KW-1185">Reference proteome</keyword>
<keyword evidence="1" id="KW-0210">Decarboxylase</keyword>
<dbReference type="EC" id="4.1.1.65" evidence="3"/>
<dbReference type="GO" id="GO:0008654">
    <property type="term" value="P:phospholipid biosynthetic process"/>
    <property type="evidence" value="ECO:0007669"/>
    <property type="project" value="InterPro"/>
</dbReference>
<name>A0A0D2M387_9CHLO</name>
<dbReference type="GeneID" id="25729486"/>
<protein>
    <submittedName>
        <fullName evidence="3">Phosphatidylserine decarboxylase</fullName>
        <ecNumber evidence="3">4.1.1.65</ecNumber>
    </submittedName>
</protein>
<keyword evidence="2 3" id="KW-0456">Lyase</keyword>
<evidence type="ECO:0000256" key="2">
    <source>
        <dbReference type="ARBA" id="ARBA00023239"/>
    </source>
</evidence>
<dbReference type="PANTHER" id="PTHR10067">
    <property type="entry name" value="PHOSPHATIDYLSERINE DECARBOXYLASE"/>
    <property type="match status" value="1"/>
</dbReference>
<dbReference type="EMBL" id="KK103312">
    <property type="protein sequence ID" value="KIY95811.1"/>
    <property type="molecule type" value="Genomic_DNA"/>
</dbReference>
<reference evidence="3 4" key="1">
    <citation type="journal article" date="2013" name="BMC Genomics">
        <title>Reconstruction of the lipid metabolism for the microalga Monoraphidium neglectum from its genome sequence reveals characteristics suitable for biofuel production.</title>
        <authorList>
            <person name="Bogen C."/>
            <person name="Al-Dilaimi A."/>
            <person name="Albersmeier A."/>
            <person name="Wichmann J."/>
            <person name="Grundmann M."/>
            <person name="Rupp O."/>
            <person name="Lauersen K.J."/>
            <person name="Blifernez-Klassen O."/>
            <person name="Kalinowski J."/>
            <person name="Goesmann A."/>
            <person name="Mussgnug J.H."/>
            <person name="Kruse O."/>
        </authorList>
    </citation>
    <scope>NUCLEOTIDE SEQUENCE [LARGE SCALE GENOMIC DNA]</scope>
    <source>
        <strain evidence="3 4">SAG 48.87</strain>
    </source>
</reference>
<evidence type="ECO:0000256" key="1">
    <source>
        <dbReference type="ARBA" id="ARBA00022793"/>
    </source>
</evidence>
<dbReference type="OrthoDB" id="5973539at2759"/>
<dbReference type="STRING" id="145388.A0A0D2M387"/>
<dbReference type="Pfam" id="PF02666">
    <property type="entry name" value="PS_Dcarbxylase"/>
    <property type="match status" value="1"/>
</dbReference>
<dbReference type="RefSeq" id="XP_013894831.1">
    <property type="nucleotide sequence ID" value="XM_014039377.1"/>
</dbReference>
<organism evidence="3 4">
    <name type="scientific">Monoraphidium neglectum</name>
    <dbReference type="NCBI Taxonomy" id="145388"/>
    <lineage>
        <taxon>Eukaryota</taxon>
        <taxon>Viridiplantae</taxon>
        <taxon>Chlorophyta</taxon>
        <taxon>core chlorophytes</taxon>
        <taxon>Chlorophyceae</taxon>
        <taxon>CS clade</taxon>
        <taxon>Sphaeropleales</taxon>
        <taxon>Selenastraceae</taxon>
        <taxon>Monoraphidium</taxon>
    </lineage>
</organism>
<evidence type="ECO:0000313" key="4">
    <source>
        <dbReference type="Proteomes" id="UP000054498"/>
    </source>
</evidence>
<dbReference type="GO" id="GO:0004609">
    <property type="term" value="F:phosphatidylserine decarboxylase activity"/>
    <property type="evidence" value="ECO:0007669"/>
    <property type="project" value="UniProtKB-EC"/>
</dbReference>
<dbReference type="PANTHER" id="PTHR10067:SF17">
    <property type="entry name" value="PHOSPHATIDYLSERINE DECARBOXYLASE PROENZYME 2"/>
    <property type="match status" value="1"/>
</dbReference>
<accession>A0A0D2M387</accession>
<gene>
    <name evidence="3" type="ORF">MNEG_12152</name>
</gene>
<dbReference type="KEGG" id="mng:MNEG_12152"/>
<evidence type="ECO:0000313" key="3">
    <source>
        <dbReference type="EMBL" id="KIY95811.1"/>
    </source>
</evidence>
<dbReference type="InterPro" id="IPR003817">
    <property type="entry name" value="PS_Dcarbxylase"/>
</dbReference>
<proteinExistence type="predicted"/>
<dbReference type="AlphaFoldDB" id="A0A0D2M387"/>
<dbReference type="Proteomes" id="UP000054498">
    <property type="component" value="Unassembled WGS sequence"/>
</dbReference>
<sequence length="148" mass="16770">MGASFSSFETTHCLIDRKTGQRVPEPTPFTFSLRTALLYNTWFGRFLLKLPITWWLLTLQHKRIAKFANSPKSKSKIKSLIRSYCIGTEDSARPVEDFKTLQEFFTRKLKPGARPIAEPGNPNEAVHPADSRVVVFPSVSSAKKLCLE</sequence>